<evidence type="ECO:0000313" key="1">
    <source>
        <dbReference type="EMBL" id="MBX56729.1"/>
    </source>
</evidence>
<sequence length="36" mass="4359">MFLHFTVSIFSRISSYVEFDQPMKYVCRFIIIHISC</sequence>
<proteinExistence type="predicted"/>
<protein>
    <submittedName>
        <fullName evidence="1">Uncharacterized protein</fullName>
    </submittedName>
</protein>
<reference evidence="1" key="1">
    <citation type="submission" date="2018-02" db="EMBL/GenBank/DDBJ databases">
        <title>Rhizophora mucronata_Transcriptome.</title>
        <authorList>
            <person name="Meera S.P."/>
            <person name="Sreeshan A."/>
            <person name="Augustine A."/>
        </authorList>
    </citation>
    <scope>NUCLEOTIDE SEQUENCE</scope>
    <source>
        <tissue evidence="1">Leaf</tissue>
    </source>
</reference>
<organism evidence="1">
    <name type="scientific">Rhizophora mucronata</name>
    <name type="common">Asiatic mangrove</name>
    <dbReference type="NCBI Taxonomy" id="61149"/>
    <lineage>
        <taxon>Eukaryota</taxon>
        <taxon>Viridiplantae</taxon>
        <taxon>Streptophyta</taxon>
        <taxon>Embryophyta</taxon>
        <taxon>Tracheophyta</taxon>
        <taxon>Spermatophyta</taxon>
        <taxon>Magnoliopsida</taxon>
        <taxon>eudicotyledons</taxon>
        <taxon>Gunneridae</taxon>
        <taxon>Pentapetalae</taxon>
        <taxon>rosids</taxon>
        <taxon>fabids</taxon>
        <taxon>Malpighiales</taxon>
        <taxon>Rhizophoraceae</taxon>
        <taxon>Rhizophora</taxon>
    </lineage>
</organism>
<accession>A0A2P2PQ45</accession>
<name>A0A2P2PQ45_RHIMU</name>
<dbReference type="EMBL" id="GGEC01076245">
    <property type="protein sequence ID" value="MBX56729.1"/>
    <property type="molecule type" value="Transcribed_RNA"/>
</dbReference>
<dbReference type="AlphaFoldDB" id="A0A2P2PQ45"/>